<sequence>MMTLSAGVCGCLLFFLMAAEVRGEATPIGHVLQKRARICGPNLPATIRLVCNSYYRSPPHKRSRADADLLDDRSTPIFAFSTDNNPNTRGFTGDGTPEGDSAGMIDSKQSLPSPFLTQMAALSFIKDLGSKHRLKR</sequence>
<keyword evidence="3" id="KW-1185">Reference proteome</keyword>
<feature type="region of interest" description="Disordered" evidence="1">
    <location>
        <begin position="77"/>
        <end position="108"/>
    </location>
</feature>
<gene>
    <name evidence="4" type="primary">LOC106816643</name>
</gene>
<dbReference type="RefSeq" id="XP_014676754.1">
    <property type="nucleotide sequence ID" value="XM_014821268.1"/>
</dbReference>
<organism evidence="3 4">
    <name type="scientific">Priapulus caudatus</name>
    <name type="common">Priapulid worm</name>
    <dbReference type="NCBI Taxonomy" id="37621"/>
    <lineage>
        <taxon>Eukaryota</taxon>
        <taxon>Metazoa</taxon>
        <taxon>Ecdysozoa</taxon>
        <taxon>Scalidophora</taxon>
        <taxon>Priapulida</taxon>
        <taxon>Priapulimorpha</taxon>
        <taxon>Priapulimorphida</taxon>
        <taxon>Priapulidae</taxon>
        <taxon>Priapulus</taxon>
    </lineage>
</organism>
<accession>A0ABM1EX33</accession>
<dbReference type="Proteomes" id="UP000695022">
    <property type="component" value="Unplaced"/>
</dbReference>
<reference evidence="4" key="1">
    <citation type="submission" date="2025-08" db="UniProtKB">
        <authorList>
            <consortium name="RefSeq"/>
        </authorList>
    </citation>
    <scope>IDENTIFICATION</scope>
</reference>
<feature type="chain" id="PRO_5046412831" evidence="2">
    <location>
        <begin position="24"/>
        <end position="136"/>
    </location>
</feature>
<feature type="signal peptide" evidence="2">
    <location>
        <begin position="1"/>
        <end position="23"/>
    </location>
</feature>
<feature type="non-terminal residue" evidence="4">
    <location>
        <position position="136"/>
    </location>
</feature>
<dbReference type="GeneID" id="106816643"/>
<name>A0ABM1EX33_PRICU</name>
<feature type="compositionally biased region" description="Polar residues" evidence="1">
    <location>
        <begin position="81"/>
        <end position="90"/>
    </location>
</feature>
<protein>
    <submittedName>
        <fullName evidence="4">Uncharacterized protein LOC106816643</fullName>
    </submittedName>
</protein>
<proteinExistence type="predicted"/>
<evidence type="ECO:0000256" key="2">
    <source>
        <dbReference type="SAM" id="SignalP"/>
    </source>
</evidence>
<evidence type="ECO:0000313" key="3">
    <source>
        <dbReference type="Proteomes" id="UP000695022"/>
    </source>
</evidence>
<evidence type="ECO:0000313" key="4">
    <source>
        <dbReference type="RefSeq" id="XP_014676754.1"/>
    </source>
</evidence>
<keyword evidence="2" id="KW-0732">Signal</keyword>
<evidence type="ECO:0000256" key="1">
    <source>
        <dbReference type="SAM" id="MobiDB-lite"/>
    </source>
</evidence>